<dbReference type="Proteomes" id="UP001164746">
    <property type="component" value="Chromosome 12"/>
</dbReference>
<reference evidence="3" key="1">
    <citation type="submission" date="2022-11" db="EMBL/GenBank/DDBJ databases">
        <title>Centuries of genome instability and evolution in soft-shell clam transmissible cancer (bioRxiv).</title>
        <authorList>
            <person name="Hart S.F.M."/>
            <person name="Yonemitsu M.A."/>
            <person name="Giersch R.M."/>
            <person name="Beal B.F."/>
            <person name="Arriagada G."/>
            <person name="Davis B.W."/>
            <person name="Ostrander E.A."/>
            <person name="Goff S.P."/>
            <person name="Metzger M.J."/>
        </authorList>
    </citation>
    <scope>NUCLEOTIDE SEQUENCE</scope>
    <source>
        <strain evidence="3">MELC-2E11</strain>
        <tissue evidence="3">Siphon/mantle</tissue>
    </source>
</reference>
<keyword evidence="2" id="KW-0472">Membrane</keyword>
<feature type="region of interest" description="Disordered" evidence="1">
    <location>
        <begin position="187"/>
        <end position="214"/>
    </location>
</feature>
<dbReference type="EMBL" id="CP111023">
    <property type="protein sequence ID" value="WAR22653.1"/>
    <property type="molecule type" value="Genomic_DNA"/>
</dbReference>
<protein>
    <submittedName>
        <fullName evidence="3">Uncharacterized protein</fullName>
    </submittedName>
</protein>
<keyword evidence="2" id="KW-1133">Transmembrane helix</keyword>
<keyword evidence="2" id="KW-0812">Transmembrane</keyword>
<sequence length="398" mass="43730">MRITCDCSQYTHFVEVLVRSPSCVDFSMSVREMSPILAPDWQKVYNFKQKEFQVKCKHFKTAHSWDEDRHVQGCSWASGLALGGGAPPGHPTAGQGLHLSSWAGPALLLSEARHIVSKSGGTAISTKSSVKILKVTPKEVFSFTCKMLTDGPFKEWKLSNQVMYVNTVLITTAVLFVCACAVPMTSSTTTTTTTAPSPTPVVSSSAPESEQSSQPSIRDAAVFLCADLVYQSELLAIFPPADSSVHNIINETRAKEYHDRSMDLFCENDTFIAYTLCVNILSIFRNKAIDRQIGEYIDMSKFGSAMKTYCINKELVKQNYGCVLDVVRSRSAPCQLGGMYGLMQGVGMGLRLGLSKEVYCPIRSAAISCRSAQFARCNGDLAREMESVYNDLSAKRCM</sequence>
<evidence type="ECO:0000313" key="3">
    <source>
        <dbReference type="EMBL" id="WAR22653.1"/>
    </source>
</evidence>
<name>A0ABY7FKC4_MYAAR</name>
<evidence type="ECO:0000256" key="1">
    <source>
        <dbReference type="SAM" id="MobiDB-lite"/>
    </source>
</evidence>
<evidence type="ECO:0000256" key="2">
    <source>
        <dbReference type="SAM" id="Phobius"/>
    </source>
</evidence>
<keyword evidence="4" id="KW-1185">Reference proteome</keyword>
<feature type="transmembrane region" description="Helical" evidence="2">
    <location>
        <begin position="163"/>
        <end position="184"/>
    </location>
</feature>
<organism evidence="3 4">
    <name type="scientific">Mya arenaria</name>
    <name type="common">Soft-shell clam</name>
    <dbReference type="NCBI Taxonomy" id="6604"/>
    <lineage>
        <taxon>Eukaryota</taxon>
        <taxon>Metazoa</taxon>
        <taxon>Spiralia</taxon>
        <taxon>Lophotrochozoa</taxon>
        <taxon>Mollusca</taxon>
        <taxon>Bivalvia</taxon>
        <taxon>Autobranchia</taxon>
        <taxon>Heteroconchia</taxon>
        <taxon>Euheterodonta</taxon>
        <taxon>Imparidentia</taxon>
        <taxon>Neoheterodontei</taxon>
        <taxon>Myida</taxon>
        <taxon>Myoidea</taxon>
        <taxon>Myidae</taxon>
        <taxon>Mya</taxon>
    </lineage>
</organism>
<proteinExistence type="predicted"/>
<accession>A0ABY7FKC4</accession>
<gene>
    <name evidence="3" type="ORF">MAR_016627</name>
</gene>
<evidence type="ECO:0000313" key="4">
    <source>
        <dbReference type="Proteomes" id="UP001164746"/>
    </source>
</evidence>